<dbReference type="EMBL" id="AKGD01000001">
    <property type="protein sequence ID" value="EIT70502.1"/>
    <property type="molecule type" value="Genomic_DNA"/>
</dbReference>
<keyword evidence="2" id="KW-1185">Reference proteome</keyword>
<evidence type="ECO:0000313" key="1">
    <source>
        <dbReference type="EMBL" id="EIT70502.1"/>
    </source>
</evidence>
<protein>
    <recommendedName>
        <fullName evidence="3">IrrE N-terminal-like domain-containing protein</fullName>
    </recommendedName>
</protein>
<reference evidence="1 2" key="1">
    <citation type="journal article" date="2012" name="J. Bacteriol.">
        <title>Genome Sequence of n-Alkane-Degrading Hydrocarboniphaga effusa Strain AP103T (ATCC BAA-332T).</title>
        <authorList>
            <person name="Chang H.K."/>
            <person name="Zylstra G.J."/>
            <person name="Chae J.C."/>
        </authorList>
    </citation>
    <scope>NUCLEOTIDE SEQUENCE [LARGE SCALE GENOMIC DNA]</scope>
    <source>
        <strain evidence="1 2">AP103</strain>
    </source>
</reference>
<accession>I7ZFP1</accession>
<organism evidence="1 2">
    <name type="scientific">Hydrocarboniphaga effusa AP103</name>
    <dbReference type="NCBI Taxonomy" id="1172194"/>
    <lineage>
        <taxon>Bacteria</taxon>
        <taxon>Pseudomonadati</taxon>
        <taxon>Pseudomonadota</taxon>
        <taxon>Gammaproteobacteria</taxon>
        <taxon>Nevskiales</taxon>
        <taxon>Nevskiaceae</taxon>
        <taxon>Hydrocarboniphaga</taxon>
    </lineage>
</organism>
<dbReference type="PATRIC" id="fig|1172194.4.peg.612"/>
<proteinExistence type="predicted"/>
<evidence type="ECO:0000313" key="2">
    <source>
        <dbReference type="Proteomes" id="UP000003704"/>
    </source>
</evidence>
<gene>
    <name evidence="1" type="ORF">WQQ_06390</name>
</gene>
<dbReference type="AlphaFoldDB" id="I7ZFP1"/>
<dbReference type="Proteomes" id="UP000003704">
    <property type="component" value="Unassembled WGS sequence"/>
</dbReference>
<dbReference type="STRING" id="1172194.WQQ_06390"/>
<comment type="caution">
    <text evidence="1">The sequence shown here is derived from an EMBL/GenBank/DDBJ whole genome shotgun (WGS) entry which is preliminary data.</text>
</comment>
<evidence type="ECO:0008006" key="3">
    <source>
        <dbReference type="Google" id="ProtNLM"/>
    </source>
</evidence>
<name>I7ZFP1_9GAMM</name>
<sequence length="153" mass="16867">MSEDDVLMLSELPAGALRALLEPRGMRVLVVAPDAPIPGSYWGEREAGLIGDALYVRADTPVHSALHESCHFLCMDEGRRSCLHTDAGGDDVEESAVCYLQAVLADQLAGYSRDRLFADMDAWGYHFRLGSTRAWFEQDSDDARAWLVTHGLV</sequence>